<evidence type="ECO:0000313" key="2">
    <source>
        <dbReference type="Proteomes" id="UP001595548"/>
    </source>
</evidence>
<protein>
    <submittedName>
        <fullName evidence="1">Uncharacterized protein</fullName>
    </submittedName>
</protein>
<name>A0ABV7HRW3_9GAMM</name>
<comment type="caution">
    <text evidence="1">The sequence shown here is derived from an EMBL/GenBank/DDBJ whole genome shotgun (WGS) entry which is preliminary data.</text>
</comment>
<dbReference type="RefSeq" id="WP_382415929.1">
    <property type="nucleotide sequence ID" value="NZ_AP031500.1"/>
</dbReference>
<reference evidence="2" key="1">
    <citation type="journal article" date="2019" name="Int. J. Syst. Evol. Microbiol.">
        <title>The Global Catalogue of Microorganisms (GCM) 10K type strain sequencing project: providing services to taxonomists for standard genome sequencing and annotation.</title>
        <authorList>
            <consortium name="The Broad Institute Genomics Platform"/>
            <consortium name="The Broad Institute Genome Sequencing Center for Infectious Disease"/>
            <person name="Wu L."/>
            <person name="Ma J."/>
        </authorList>
    </citation>
    <scope>NUCLEOTIDE SEQUENCE [LARGE SCALE GENOMIC DNA]</scope>
    <source>
        <strain evidence="2">KCTC 52141</strain>
    </source>
</reference>
<evidence type="ECO:0000313" key="1">
    <source>
        <dbReference type="EMBL" id="MFC3155290.1"/>
    </source>
</evidence>
<proteinExistence type="predicted"/>
<keyword evidence="2" id="KW-1185">Reference proteome</keyword>
<sequence length="130" mass="14179">MKTATTTTNTTLPSPVMTRKHFSERSGLRVTQIRSQANINNLPTFEVGRHKMINVAALVNVNEHTLYCPTATAAQFASWCGLTTEQVISQLSEGNLPVRPMGKLRLVDVAELYNRCLIAAGLNPPNSISA</sequence>
<gene>
    <name evidence="1" type="ORF">ACFOEB_08760</name>
</gene>
<dbReference type="Proteomes" id="UP001595548">
    <property type="component" value="Unassembled WGS sequence"/>
</dbReference>
<organism evidence="1 2">
    <name type="scientific">Gilvimarinus japonicus</name>
    <dbReference type="NCBI Taxonomy" id="1796469"/>
    <lineage>
        <taxon>Bacteria</taxon>
        <taxon>Pseudomonadati</taxon>
        <taxon>Pseudomonadota</taxon>
        <taxon>Gammaproteobacteria</taxon>
        <taxon>Cellvibrionales</taxon>
        <taxon>Cellvibrionaceae</taxon>
        <taxon>Gilvimarinus</taxon>
    </lineage>
</organism>
<accession>A0ABV7HRW3</accession>
<dbReference type="EMBL" id="JBHRTL010000006">
    <property type="protein sequence ID" value="MFC3155290.1"/>
    <property type="molecule type" value="Genomic_DNA"/>
</dbReference>